<feature type="domain" description="Motilin/ghrelin" evidence="13">
    <location>
        <begin position="135"/>
        <end position="161"/>
    </location>
</feature>
<keyword evidence="7 10" id="KW-0449">Lipoprotein</keyword>
<dbReference type="InterPro" id="IPR006738">
    <property type="entry name" value="Motilin_ghrelin"/>
</dbReference>
<keyword evidence="14" id="KW-1185">Reference proteome</keyword>
<dbReference type="FunCoup" id="A0A6J0VSP8">
    <property type="interactions" value="66"/>
</dbReference>
<dbReference type="InterPro" id="IPR005441">
    <property type="entry name" value="Preproghrelin"/>
</dbReference>
<evidence type="ECO:0000256" key="2">
    <source>
        <dbReference type="ARBA" id="ARBA00006473"/>
    </source>
</evidence>
<dbReference type="PANTHER" id="PTHR14122">
    <property type="entry name" value="GHRELIN PRECURSOR"/>
    <property type="match status" value="1"/>
</dbReference>
<comment type="PTM">
    <text evidence="10">O-octanoylation is essential for ghrelin activity.</text>
</comment>
<dbReference type="Proteomes" id="UP001652640">
    <property type="component" value="Unplaced"/>
</dbReference>
<sequence length="242" mass="26133">MPGWPQGALSPLPPKPRQARLGTGRAGGPMGPPQPSRLSPRDLTSAVDVSLVGDGSIFSSQGMALSPRMPGCPERQLPVSDKQATLYKDQMATSRHLRPEPQVRLPPAREAMPAPWTICSLLLLSVLWLDLAMAGSSFLSPEHQKLQRKEPKKPSGRLKPRALEGQFDPEVGSQAEGAEDELEIRFNAPFDIGIKLSGAQSLQHGQTLGKFLQDILWEEADGKSLPSLAKLQASPESQCKPA</sequence>
<organism evidence="14 15">
    <name type="scientific">Odocoileus virginianus</name>
    <name type="common">White-tailed deer</name>
    <dbReference type="NCBI Taxonomy" id="9874"/>
    <lineage>
        <taxon>Eukaryota</taxon>
        <taxon>Metazoa</taxon>
        <taxon>Chordata</taxon>
        <taxon>Craniata</taxon>
        <taxon>Vertebrata</taxon>
        <taxon>Euteleostomi</taxon>
        <taxon>Mammalia</taxon>
        <taxon>Eutheria</taxon>
        <taxon>Laurasiatheria</taxon>
        <taxon>Artiodactyla</taxon>
        <taxon>Ruminantia</taxon>
        <taxon>Pecora</taxon>
        <taxon>Cervidae</taxon>
        <taxon>Odocoileinae</taxon>
        <taxon>Odocoileus</taxon>
    </lineage>
</organism>
<keyword evidence="5 10" id="KW-0732">Signal</keyword>
<evidence type="ECO:0000256" key="7">
    <source>
        <dbReference type="ARBA" id="ARBA00023288"/>
    </source>
</evidence>
<evidence type="ECO:0000256" key="5">
    <source>
        <dbReference type="ARBA" id="ARBA00022729"/>
    </source>
</evidence>
<keyword evidence="3 10" id="KW-0964">Secreted</keyword>
<feature type="region of interest" description="Disordered" evidence="11">
    <location>
        <begin position="1"/>
        <end position="44"/>
    </location>
</feature>
<dbReference type="Pfam" id="PF04643">
    <property type="entry name" value="Motilin_assoc"/>
    <property type="match status" value="1"/>
</dbReference>
<evidence type="ECO:0000256" key="10">
    <source>
        <dbReference type="RuleBase" id="RU368086"/>
    </source>
</evidence>
<comment type="function">
    <text evidence="9 10">Ghrelin is the ligand for growth hormone secretagogue receptor type 1 (GHSR). Induces the release of growth hormone from the pituitary. Has an appetite-stimulating effect, induces adiposity and stimulates gastric acid secretion. Involved in growth regulation.</text>
</comment>
<comment type="function">
    <text evidence="8 10">Obestatin may be the ligand for GPR39. May have an appetite-reducing effect resulting in decreased food intake. May reduce gastric emptying activity and jejunal motility.</text>
</comment>
<dbReference type="GO" id="GO:0005615">
    <property type="term" value="C:extracellular space"/>
    <property type="evidence" value="ECO:0007669"/>
    <property type="project" value="UniProtKB-UniRule"/>
</dbReference>
<evidence type="ECO:0000256" key="9">
    <source>
        <dbReference type="ARBA" id="ARBA00025531"/>
    </source>
</evidence>
<evidence type="ECO:0000313" key="14">
    <source>
        <dbReference type="Proteomes" id="UP001652640"/>
    </source>
</evidence>
<dbReference type="InterPro" id="IPR006737">
    <property type="entry name" value="Motilin_assoc"/>
</dbReference>
<keyword evidence="4 10" id="KW-0372">Hormone</keyword>
<feature type="domain" description="Motilin/ghrelin-associated peptide" evidence="12">
    <location>
        <begin position="167"/>
        <end position="221"/>
    </location>
</feature>
<dbReference type="KEGG" id="ovr:110124177"/>
<dbReference type="GO" id="GO:0050728">
    <property type="term" value="P:negative regulation of inflammatory response"/>
    <property type="evidence" value="ECO:0007669"/>
    <property type="project" value="TreeGrafter"/>
</dbReference>
<keyword evidence="6" id="KW-0027">Amidation</keyword>
<feature type="region of interest" description="Disordered" evidence="11">
    <location>
        <begin position="141"/>
        <end position="166"/>
    </location>
</feature>
<evidence type="ECO:0000313" key="15">
    <source>
        <dbReference type="RefSeq" id="XP_020728256.2"/>
    </source>
</evidence>
<feature type="compositionally biased region" description="Basic and acidic residues" evidence="11">
    <location>
        <begin position="142"/>
        <end position="153"/>
    </location>
</feature>
<dbReference type="PRINTS" id="PR01624">
    <property type="entry name" value="GHRELIN"/>
</dbReference>
<dbReference type="GO" id="GO:0032024">
    <property type="term" value="P:positive regulation of insulin secretion"/>
    <property type="evidence" value="ECO:0007669"/>
    <property type="project" value="UniProtKB-UniRule"/>
</dbReference>
<dbReference type="RefSeq" id="XP_020728256.2">
    <property type="nucleotide sequence ID" value="XM_020872597.2"/>
</dbReference>
<dbReference type="GO" id="GO:0032095">
    <property type="term" value="P:regulation of response to food"/>
    <property type="evidence" value="ECO:0007669"/>
    <property type="project" value="UniProtKB-UniRule"/>
</dbReference>
<dbReference type="AlphaFoldDB" id="A0A6J0VSP8"/>
<dbReference type="InParanoid" id="A0A6J0VSP8"/>
<evidence type="ECO:0000256" key="4">
    <source>
        <dbReference type="ARBA" id="ARBA00022702"/>
    </source>
</evidence>
<proteinExistence type="inferred from homology"/>
<comment type="similarity">
    <text evidence="2 10">Belongs to the motilin family.</text>
</comment>
<accession>A0A6J0VSP8</accession>
<protein>
    <recommendedName>
        <fullName evidence="10">Appetite-regulating hormone</fullName>
    </recommendedName>
    <alternativeName>
        <fullName evidence="10">Growth hormone secretagogue</fullName>
    </alternativeName>
    <alternativeName>
        <fullName evidence="10">Growth hormone-releasing peptide</fullName>
    </alternativeName>
    <alternativeName>
        <fullName evidence="10">Motilin-related peptide</fullName>
    </alternativeName>
    <component>
        <recommendedName>
            <fullName evidence="10">Ghrelin</fullName>
        </recommendedName>
    </component>
    <component>
        <recommendedName>
            <fullName evidence="10">Obestatin</fullName>
        </recommendedName>
    </component>
</protein>
<evidence type="ECO:0000256" key="6">
    <source>
        <dbReference type="ARBA" id="ARBA00022815"/>
    </source>
</evidence>
<evidence type="ECO:0000256" key="3">
    <source>
        <dbReference type="ARBA" id="ARBA00022525"/>
    </source>
</evidence>
<dbReference type="GO" id="GO:0031768">
    <property type="term" value="F:ghrelin receptor binding"/>
    <property type="evidence" value="ECO:0007669"/>
    <property type="project" value="UniProtKB-UniRule"/>
</dbReference>
<dbReference type="GO" id="GO:0001696">
    <property type="term" value="P:gastric acid secretion"/>
    <property type="evidence" value="ECO:0007669"/>
    <property type="project" value="TreeGrafter"/>
</dbReference>
<dbReference type="GO" id="GO:0016608">
    <property type="term" value="F:growth hormone-releasing hormone activity"/>
    <property type="evidence" value="ECO:0007669"/>
    <property type="project" value="UniProtKB-UniRule"/>
</dbReference>
<evidence type="ECO:0000256" key="11">
    <source>
        <dbReference type="SAM" id="MobiDB-lite"/>
    </source>
</evidence>
<dbReference type="OrthoDB" id="9896247at2759"/>
<name>A0A6J0VSP8_ODOVR</name>
<comment type="subcellular location">
    <subcellularLocation>
        <location evidence="1 10">Secreted</location>
    </subcellularLocation>
</comment>
<dbReference type="Pfam" id="PF04644">
    <property type="entry name" value="Motilin_ghrelin"/>
    <property type="match status" value="1"/>
</dbReference>
<dbReference type="GO" id="GO:0060124">
    <property type="term" value="P:positive regulation of growth hormone secretion"/>
    <property type="evidence" value="ECO:0007669"/>
    <property type="project" value="TreeGrafter"/>
</dbReference>
<evidence type="ECO:0000256" key="8">
    <source>
        <dbReference type="ARBA" id="ARBA00024845"/>
    </source>
</evidence>
<evidence type="ECO:0000259" key="13">
    <source>
        <dbReference type="Pfam" id="PF04644"/>
    </source>
</evidence>
<dbReference type="PANTHER" id="PTHR14122:SF1">
    <property type="entry name" value="APPETITE-REGULATING HORMONE"/>
    <property type="match status" value="1"/>
</dbReference>
<dbReference type="GeneID" id="110124177"/>
<reference evidence="15" key="1">
    <citation type="submission" date="2025-08" db="UniProtKB">
        <authorList>
            <consortium name="RefSeq"/>
        </authorList>
    </citation>
    <scope>IDENTIFICATION</scope>
    <source>
        <tissue evidence="15">Tongue muscle</tissue>
    </source>
</reference>
<gene>
    <name evidence="15" type="primary">GHRL</name>
</gene>
<evidence type="ECO:0000256" key="1">
    <source>
        <dbReference type="ARBA" id="ARBA00004613"/>
    </source>
</evidence>
<evidence type="ECO:0000259" key="12">
    <source>
        <dbReference type="Pfam" id="PF04643"/>
    </source>
</evidence>